<comment type="caution">
    <text evidence="2">The sequence shown here is derived from an EMBL/GenBank/DDBJ whole genome shotgun (WGS) entry which is preliminary data.</text>
</comment>
<keyword evidence="1" id="KW-0175">Coiled coil</keyword>
<protein>
    <submittedName>
        <fullName evidence="2">Secretory immunoglobulin A-binding protein EsiB</fullName>
    </submittedName>
</protein>
<evidence type="ECO:0000256" key="1">
    <source>
        <dbReference type="SAM" id="Coils"/>
    </source>
</evidence>
<dbReference type="InterPro" id="IPR011990">
    <property type="entry name" value="TPR-like_helical_dom_sf"/>
</dbReference>
<feature type="coiled-coil region" evidence="1">
    <location>
        <begin position="312"/>
        <end position="339"/>
    </location>
</feature>
<dbReference type="Proteomes" id="UP000838672">
    <property type="component" value="Unassembled WGS sequence"/>
</dbReference>
<evidence type="ECO:0000313" key="2">
    <source>
        <dbReference type="EMBL" id="CAH0535774.1"/>
    </source>
</evidence>
<proteinExistence type="predicted"/>
<dbReference type="PANTHER" id="PTHR11102">
    <property type="entry name" value="SEL-1-LIKE PROTEIN"/>
    <property type="match status" value="1"/>
</dbReference>
<accession>A0ABM8ZY65</accession>
<dbReference type="SUPFAM" id="SSF81901">
    <property type="entry name" value="HCP-like"/>
    <property type="match status" value="2"/>
</dbReference>
<dbReference type="EMBL" id="CAKLDI010000002">
    <property type="protein sequence ID" value="CAH0535774.1"/>
    <property type="molecule type" value="Genomic_DNA"/>
</dbReference>
<reference evidence="2" key="1">
    <citation type="submission" date="2021-11" db="EMBL/GenBank/DDBJ databases">
        <authorList>
            <person name="Rodrigo-Torres L."/>
            <person name="Arahal R. D."/>
            <person name="Lucena T."/>
        </authorList>
    </citation>
    <scope>NUCLEOTIDE SEQUENCE</scope>
    <source>
        <strain evidence="2">CECT 7929</strain>
    </source>
</reference>
<dbReference type="SMART" id="SM00671">
    <property type="entry name" value="SEL1"/>
    <property type="match status" value="7"/>
</dbReference>
<dbReference type="PROSITE" id="PS51257">
    <property type="entry name" value="PROKAR_LIPOPROTEIN"/>
    <property type="match status" value="1"/>
</dbReference>
<dbReference type="Pfam" id="PF08238">
    <property type="entry name" value="Sel1"/>
    <property type="match status" value="6"/>
</dbReference>
<sequence>MIGKAALYWLISVMESRMKKTLLGALLSTALLVGCATTAERQFTLQNETHFSDAQVTQIEQVSNQDSAGLYQVGRLLISQAEQPENIDQGVVDLKSAAKLGNVDAITLLGDLYYKGFAHIPANLTESLSWFEQGAKLNDAYSLYSAAFMYERGQGTEVNIDKAINQYKKAAELGSGEAALQLAYLYDQGKYVTQDQSLAVTWYEKAAALDNATARYNLAVAYQNGEGVTQDSKKALELFKQGEENGHAMSIYSIGNFYFDGIVVKKDYKQALDYYFQAALLGSPQAQADIGYMYYKGFGIEQDPIMAMAWFMVSAENGNEVAQDNMQKLARDLSEQDLQKAHRIQSLINQELETN</sequence>
<dbReference type="Gene3D" id="1.25.40.10">
    <property type="entry name" value="Tetratricopeptide repeat domain"/>
    <property type="match status" value="2"/>
</dbReference>
<keyword evidence="3" id="KW-1185">Reference proteome</keyword>
<dbReference type="InterPro" id="IPR050767">
    <property type="entry name" value="Sel1_AlgK"/>
</dbReference>
<name>A0ABM8ZY65_9VIBR</name>
<dbReference type="PANTHER" id="PTHR11102:SF160">
    <property type="entry name" value="ERAD-ASSOCIATED E3 UBIQUITIN-PROTEIN LIGASE COMPONENT HRD3"/>
    <property type="match status" value="1"/>
</dbReference>
<gene>
    <name evidence="2" type="primary">esiB</name>
    <name evidence="2" type="ORF">VST7929_03248</name>
</gene>
<evidence type="ECO:0000313" key="3">
    <source>
        <dbReference type="Proteomes" id="UP000838672"/>
    </source>
</evidence>
<dbReference type="InterPro" id="IPR006597">
    <property type="entry name" value="Sel1-like"/>
</dbReference>
<organism evidence="2 3">
    <name type="scientific">Vibrio stylophorae</name>
    <dbReference type="NCBI Taxonomy" id="659351"/>
    <lineage>
        <taxon>Bacteria</taxon>
        <taxon>Pseudomonadati</taxon>
        <taxon>Pseudomonadota</taxon>
        <taxon>Gammaproteobacteria</taxon>
        <taxon>Vibrionales</taxon>
        <taxon>Vibrionaceae</taxon>
        <taxon>Vibrio</taxon>
    </lineage>
</organism>